<dbReference type="GO" id="GO:0003677">
    <property type="term" value="F:DNA binding"/>
    <property type="evidence" value="ECO:0007669"/>
    <property type="project" value="UniProtKB-KW"/>
</dbReference>
<name>A0A2A2I6Y1_9GAMM</name>
<evidence type="ECO:0000256" key="1">
    <source>
        <dbReference type="ARBA" id="ARBA00003819"/>
    </source>
</evidence>
<dbReference type="GO" id="GO:0030261">
    <property type="term" value="P:chromosome condensation"/>
    <property type="evidence" value="ECO:0007669"/>
    <property type="project" value="UniProtKB-KW"/>
</dbReference>
<dbReference type="OrthoDB" id="9799835at2"/>
<dbReference type="PANTHER" id="PTHR33175:SF3">
    <property type="entry name" value="DNA-BINDING PROTEIN HU-BETA"/>
    <property type="match status" value="1"/>
</dbReference>
<comment type="subunit">
    <text evidence="3">Heterodimer of an alpha and a beta chain.</text>
</comment>
<dbReference type="GO" id="GO:0006351">
    <property type="term" value="P:DNA-templated transcription"/>
    <property type="evidence" value="ECO:0007669"/>
    <property type="project" value="UniProtKB-ARBA"/>
</dbReference>
<dbReference type="EMBL" id="NMPM01000015">
    <property type="protein sequence ID" value="PAV26793.1"/>
    <property type="molecule type" value="Genomic_DNA"/>
</dbReference>
<dbReference type="Pfam" id="PF00216">
    <property type="entry name" value="Bac_DNA_binding"/>
    <property type="match status" value="1"/>
</dbReference>
<comment type="similarity">
    <text evidence="2 7">Belongs to the bacterial histone-like protein family.</text>
</comment>
<evidence type="ECO:0000256" key="4">
    <source>
        <dbReference type="ARBA" id="ARBA00023067"/>
    </source>
</evidence>
<gene>
    <name evidence="8" type="ORF">CF392_04205</name>
</gene>
<evidence type="ECO:0000256" key="7">
    <source>
        <dbReference type="RuleBase" id="RU003939"/>
    </source>
</evidence>
<dbReference type="Gene3D" id="4.10.520.10">
    <property type="entry name" value="IHF-like DNA-binding proteins"/>
    <property type="match status" value="1"/>
</dbReference>
<evidence type="ECO:0000256" key="5">
    <source>
        <dbReference type="ARBA" id="ARBA00023125"/>
    </source>
</evidence>
<reference evidence="8 9" key="1">
    <citation type="submission" date="2017-07" db="EMBL/GenBank/DDBJ databases">
        <title>Tamlnaduibacter salinus (Mi-7) genome sequencing.</title>
        <authorList>
            <person name="Verma A."/>
            <person name="Krishnamurthi S."/>
        </authorList>
    </citation>
    <scope>NUCLEOTIDE SEQUENCE [LARGE SCALE GENOMIC DNA]</scope>
    <source>
        <strain evidence="8 9">Mi-7</strain>
    </source>
</reference>
<dbReference type="AlphaFoldDB" id="A0A2A2I6Y1"/>
<accession>A0A2A2I6Y1</accession>
<comment type="caution">
    <text evidence="8">The sequence shown here is derived from an EMBL/GenBank/DDBJ whole genome shotgun (WGS) entry which is preliminary data.</text>
</comment>
<keyword evidence="9" id="KW-1185">Reference proteome</keyword>
<dbReference type="SUPFAM" id="SSF47729">
    <property type="entry name" value="IHF-like DNA-binding proteins"/>
    <property type="match status" value="1"/>
</dbReference>
<dbReference type="GO" id="GO:0006270">
    <property type="term" value="P:DNA replication initiation"/>
    <property type="evidence" value="ECO:0007669"/>
    <property type="project" value="UniProtKB-ARBA"/>
</dbReference>
<dbReference type="InterPro" id="IPR020816">
    <property type="entry name" value="Histone-like_DNA-bd_CS"/>
</dbReference>
<keyword evidence="5 8" id="KW-0238">DNA-binding</keyword>
<dbReference type="SMART" id="SM00411">
    <property type="entry name" value="BHL"/>
    <property type="match status" value="1"/>
</dbReference>
<dbReference type="InterPro" id="IPR000119">
    <property type="entry name" value="Hist_DNA-bd"/>
</dbReference>
<evidence type="ECO:0000256" key="3">
    <source>
        <dbReference type="ARBA" id="ARBA00011870"/>
    </source>
</evidence>
<proteinExistence type="inferred from homology"/>
<evidence type="ECO:0000313" key="9">
    <source>
        <dbReference type="Proteomes" id="UP000218332"/>
    </source>
</evidence>
<evidence type="ECO:0000256" key="2">
    <source>
        <dbReference type="ARBA" id="ARBA00010529"/>
    </source>
</evidence>
<organism evidence="8 9">
    <name type="scientific">Tamilnaduibacter salinus</name>
    <dbReference type="NCBI Taxonomy" id="1484056"/>
    <lineage>
        <taxon>Bacteria</taxon>
        <taxon>Pseudomonadati</taxon>
        <taxon>Pseudomonadota</taxon>
        <taxon>Gammaproteobacteria</taxon>
        <taxon>Pseudomonadales</taxon>
        <taxon>Marinobacteraceae</taxon>
        <taxon>Tamilnaduibacter</taxon>
    </lineage>
</organism>
<evidence type="ECO:0000256" key="6">
    <source>
        <dbReference type="ARBA" id="ARBA00040491"/>
    </source>
</evidence>
<dbReference type="GO" id="GO:0030527">
    <property type="term" value="F:structural constituent of chromatin"/>
    <property type="evidence" value="ECO:0007669"/>
    <property type="project" value="InterPro"/>
</dbReference>
<comment type="function">
    <text evidence="1">Histone-like DNA-binding protein which is capable of wrapping DNA to stabilize it, and thus to prevent its denaturation under extreme environmental conditions.</text>
</comment>
<keyword evidence="4" id="KW-0226">DNA condensation</keyword>
<sequence>MNKSELIDEIAASADISKAGAGRALDAMVDSITGALKKGDQVTLIGFGTFSVKERAARTGRNPQTGQEIKIPASKVPNFKAGKALKDSVK</sequence>
<dbReference type="GO" id="GO:0042802">
    <property type="term" value="F:identical protein binding"/>
    <property type="evidence" value="ECO:0007669"/>
    <property type="project" value="UniProtKB-ARBA"/>
</dbReference>
<dbReference type="InterPro" id="IPR010992">
    <property type="entry name" value="IHF-like_DNA-bd_dom_sf"/>
</dbReference>
<dbReference type="PANTHER" id="PTHR33175">
    <property type="entry name" value="DNA-BINDING PROTEIN HU"/>
    <property type="match status" value="1"/>
</dbReference>
<dbReference type="GO" id="GO:1990178">
    <property type="term" value="C:HU-DNA complex"/>
    <property type="evidence" value="ECO:0007669"/>
    <property type="project" value="UniProtKB-ARBA"/>
</dbReference>
<dbReference type="GO" id="GO:0005829">
    <property type="term" value="C:cytosol"/>
    <property type="evidence" value="ECO:0007669"/>
    <property type="project" value="TreeGrafter"/>
</dbReference>
<dbReference type="CDD" id="cd13831">
    <property type="entry name" value="HU"/>
    <property type="match status" value="1"/>
</dbReference>
<dbReference type="PRINTS" id="PR01727">
    <property type="entry name" value="DNABINDINGHU"/>
</dbReference>
<protein>
    <recommendedName>
        <fullName evidence="6">DNA-binding protein HU-beta</fullName>
    </recommendedName>
</protein>
<evidence type="ECO:0000313" key="8">
    <source>
        <dbReference type="EMBL" id="PAV26793.1"/>
    </source>
</evidence>
<dbReference type="PROSITE" id="PS00045">
    <property type="entry name" value="HISTONE_LIKE"/>
    <property type="match status" value="1"/>
</dbReference>
<dbReference type="GO" id="GO:1990103">
    <property type="term" value="C:DnaA-HU complex"/>
    <property type="evidence" value="ECO:0007669"/>
    <property type="project" value="UniProtKB-ARBA"/>
</dbReference>
<dbReference type="FunFam" id="4.10.520.10:FF:000001">
    <property type="entry name" value="DNA-binding protein HU"/>
    <property type="match status" value="1"/>
</dbReference>
<dbReference type="Proteomes" id="UP000218332">
    <property type="component" value="Unassembled WGS sequence"/>
</dbReference>